<organism evidence="1 2">
    <name type="scientific">Thlaspi arvense</name>
    <name type="common">Field penny-cress</name>
    <dbReference type="NCBI Taxonomy" id="13288"/>
    <lineage>
        <taxon>Eukaryota</taxon>
        <taxon>Viridiplantae</taxon>
        <taxon>Streptophyta</taxon>
        <taxon>Embryophyta</taxon>
        <taxon>Tracheophyta</taxon>
        <taxon>Spermatophyta</taxon>
        <taxon>Magnoliopsida</taxon>
        <taxon>eudicotyledons</taxon>
        <taxon>Gunneridae</taxon>
        <taxon>Pentapetalae</taxon>
        <taxon>rosids</taxon>
        <taxon>malvids</taxon>
        <taxon>Brassicales</taxon>
        <taxon>Brassicaceae</taxon>
        <taxon>Thlaspideae</taxon>
        <taxon>Thlaspi</taxon>
    </lineage>
</organism>
<dbReference type="EMBL" id="OU466858">
    <property type="protein sequence ID" value="CAH2047192.1"/>
    <property type="molecule type" value="Genomic_DNA"/>
</dbReference>
<protein>
    <submittedName>
        <fullName evidence="1">Uncharacterized protein</fullName>
    </submittedName>
</protein>
<proteinExistence type="predicted"/>
<reference evidence="1 2" key="1">
    <citation type="submission" date="2022-03" db="EMBL/GenBank/DDBJ databases">
        <authorList>
            <person name="Nunn A."/>
            <person name="Chopra R."/>
            <person name="Nunn A."/>
            <person name="Contreras Garrido A."/>
        </authorList>
    </citation>
    <scope>NUCLEOTIDE SEQUENCE [LARGE SCALE GENOMIC DNA]</scope>
</reference>
<sequence>MASLQLKRLGYPDVTFCVDSANLFNKINASSHTLTEEHCTLSTYIKDIYKITSSVILSLGKFLEM</sequence>
<gene>
    <name evidence="1" type="ORF">TAV2_LOCUS6631</name>
</gene>
<dbReference type="AlphaFoldDB" id="A0AAU9RPY3"/>
<keyword evidence="2" id="KW-1185">Reference proteome</keyword>
<dbReference type="Proteomes" id="UP000836841">
    <property type="component" value="Chromosome 2"/>
</dbReference>
<evidence type="ECO:0000313" key="1">
    <source>
        <dbReference type="EMBL" id="CAH2047192.1"/>
    </source>
</evidence>
<evidence type="ECO:0000313" key="2">
    <source>
        <dbReference type="Proteomes" id="UP000836841"/>
    </source>
</evidence>
<accession>A0AAU9RPY3</accession>
<name>A0AAU9RPY3_THLAR</name>